<gene>
    <name evidence="2" type="ORF">ABB30_09885</name>
</gene>
<evidence type="ECO:0008006" key="4">
    <source>
        <dbReference type="Google" id="ProtNLM"/>
    </source>
</evidence>
<comment type="caution">
    <text evidence="2">The sequence shown here is derived from an EMBL/GenBank/DDBJ whole genome shotgun (WGS) entry which is preliminary data.</text>
</comment>
<keyword evidence="1" id="KW-0472">Membrane</keyword>
<dbReference type="PATRIC" id="fig|336566.3.peg.1393"/>
<proteinExistence type="predicted"/>
<evidence type="ECO:0000313" key="3">
    <source>
        <dbReference type="Proteomes" id="UP000050956"/>
    </source>
</evidence>
<dbReference type="AlphaFoldDB" id="A0A0R0D3E6"/>
<keyword evidence="1" id="KW-0812">Transmembrane</keyword>
<organism evidence="2 3">
    <name type="scientific">Stenotrophomonas ginsengisoli</name>
    <dbReference type="NCBI Taxonomy" id="336566"/>
    <lineage>
        <taxon>Bacteria</taxon>
        <taxon>Pseudomonadati</taxon>
        <taxon>Pseudomonadota</taxon>
        <taxon>Gammaproteobacteria</taxon>
        <taxon>Lysobacterales</taxon>
        <taxon>Lysobacteraceae</taxon>
        <taxon>Stenotrophomonas</taxon>
    </lineage>
</organism>
<feature type="transmembrane region" description="Helical" evidence="1">
    <location>
        <begin position="73"/>
        <end position="100"/>
    </location>
</feature>
<evidence type="ECO:0000256" key="1">
    <source>
        <dbReference type="SAM" id="Phobius"/>
    </source>
</evidence>
<name>A0A0R0D3E6_9GAMM</name>
<feature type="transmembrane region" description="Helical" evidence="1">
    <location>
        <begin position="107"/>
        <end position="125"/>
    </location>
</feature>
<protein>
    <recommendedName>
        <fullName evidence="4">Transmembrane protein</fullName>
    </recommendedName>
</protein>
<dbReference type="Pfam" id="PF10825">
    <property type="entry name" value="DUF2752"/>
    <property type="match status" value="1"/>
</dbReference>
<dbReference type="Proteomes" id="UP000050956">
    <property type="component" value="Unassembled WGS sequence"/>
</dbReference>
<keyword evidence="3" id="KW-1185">Reference proteome</keyword>
<dbReference type="EMBL" id="LDJM01000022">
    <property type="protein sequence ID" value="KRG76617.1"/>
    <property type="molecule type" value="Genomic_DNA"/>
</dbReference>
<dbReference type="STRING" id="336566.ABB30_09885"/>
<dbReference type="InterPro" id="IPR021215">
    <property type="entry name" value="DUF2752"/>
</dbReference>
<keyword evidence="1" id="KW-1133">Transmembrane helix</keyword>
<reference evidence="2 3" key="1">
    <citation type="submission" date="2015-05" db="EMBL/GenBank/DDBJ databases">
        <title>Genome sequencing and analysis of members of genus Stenotrophomonas.</title>
        <authorList>
            <person name="Patil P.P."/>
            <person name="Midha S."/>
            <person name="Patil P.B."/>
        </authorList>
    </citation>
    <scope>NUCLEOTIDE SEQUENCE [LARGE SCALE GENOMIC DNA]</scope>
    <source>
        <strain evidence="2 3">DSM 24757</strain>
    </source>
</reference>
<accession>A0A0R0D3E6</accession>
<evidence type="ECO:0000313" key="2">
    <source>
        <dbReference type="EMBL" id="KRG76617.1"/>
    </source>
</evidence>
<sequence>MQHRFATAGAIAVAAVGAFVVLRHIDPNQPGSVLPPCPIHAFTGLFCPGCGATRTLHALAHFDLATAMAMNPLLVLSLPALAVLTAYGAGVLPAVLLPLARQLCRPIAWGVLLAAYAVARNLPWAPLNWLAPG</sequence>